<feature type="region of interest" description="Disordered" evidence="1">
    <location>
        <begin position="80"/>
        <end position="135"/>
    </location>
</feature>
<comment type="caution">
    <text evidence="2">The sequence shown here is derived from an EMBL/GenBank/DDBJ whole genome shotgun (WGS) entry which is preliminary data.</text>
</comment>
<gene>
    <name evidence="2" type="ORF">LTR05_007776</name>
</gene>
<name>A0AAN7Y8T4_9EURO</name>
<evidence type="ECO:0000313" key="2">
    <source>
        <dbReference type="EMBL" id="KAK5081643.1"/>
    </source>
</evidence>
<accession>A0AAN7Y8T4</accession>
<feature type="region of interest" description="Disordered" evidence="1">
    <location>
        <begin position="29"/>
        <end position="57"/>
    </location>
</feature>
<dbReference type="Proteomes" id="UP001309876">
    <property type="component" value="Unassembled WGS sequence"/>
</dbReference>
<sequence>MQSILGRRSVAGLSTSPARFSRQILHPQALQAQRKYATDNKENIKRGPGGEPQGTTSRVPLIFAVMLASLLPLYYFTQATVGTGNKSPGAGQATIRDKRNEHGTENEYRDPRDSGKKTTPGEEKRRNNSGTAPGN</sequence>
<dbReference type="EMBL" id="JAVRRJ010000009">
    <property type="protein sequence ID" value="KAK5081643.1"/>
    <property type="molecule type" value="Genomic_DNA"/>
</dbReference>
<evidence type="ECO:0000256" key="1">
    <source>
        <dbReference type="SAM" id="MobiDB-lite"/>
    </source>
</evidence>
<feature type="compositionally biased region" description="Basic and acidic residues" evidence="1">
    <location>
        <begin position="95"/>
        <end position="126"/>
    </location>
</feature>
<evidence type="ECO:0000313" key="3">
    <source>
        <dbReference type="Proteomes" id="UP001309876"/>
    </source>
</evidence>
<feature type="compositionally biased region" description="Basic and acidic residues" evidence="1">
    <location>
        <begin position="36"/>
        <end position="45"/>
    </location>
</feature>
<organism evidence="2 3">
    <name type="scientific">Lithohypha guttulata</name>
    <dbReference type="NCBI Taxonomy" id="1690604"/>
    <lineage>
        <taxon>Eukaryota</taxon>
        <taxon>Fungi</taxon>
        <taxon>Dikarya</taxon>
        <taxon>Ascomycota</taxon>
        <taxon>Pezizomycotina</taxon>
        <taxon>Eurotiomycetes</taxon>
        <taxon>Chaetothyriomycetidae</taxon>
        <taxon>Chaetothyriales</taxon>
        <taxon>Trichomeriaceae</taxon>
        <taxon>Lithohypha</taxon>
    </lineage>
</organism>
<keyword evidence="3" id="KW-1185">Reference proteome</keyword>
<proteinExistence type="predicted"/>
<dbReference type="AlphaFoldDB" id="A0AAN7Y8T4"/>
<reference evidence="2 3" key="1">
    <citation type="submission" date="2023-08" db="EMBL/GenBank/DDBJ databases">
        <title>Black Yeasts Isolated from many extreme environments.</title>
        <authorList>
            <person name="Coleine C."/>
            <person name="Stajich J.E."/>
            <person name="Selbmann L."/>
        </authorList>
    </citation>
    <scope>NUCLEOTIDE SEQUENCE [LARGE SCALE GENOMIC DNA]</scope>
    <source>
        <strain evidence="2 3">CCFEE 5910</strain>
    </source>
</reference>
<protein>
    <submittedName>
        <fullName evidence="2">Uncharacterized protein</fullName>
    </submittedName>
</protein>